<comment type="caution">
    <text evidence="1">The sequence shown here is derived from an EMBL/GenBank/DDBJ whole genome shotgun (WGS) entry which is preliminary data.</text>
</comment>
<proteinExistence type="predicted"/>
<reference evidence="2" key="1">
    <citation type="journal article" date="2019" name="Int. J. Syst. Evol. Microbiol.">
        <title>The Global Catalogue of Microorganisms (GCM) 10K type strain sequencing project: providing services to taxonomists for standard genome sequencing and annotation.</title>
        <authorList>
            <consortium name="The Broad Institute Genomics Platform"/>
            <consortium name="The Broad Institute Genome Sequencing Center for Infectious Disease"/>
            <person name="Wu L."/>
            <person name="Ma J."/>
        </authorList>
    </citation>
    <scope>NUCLEOTIDE SEQUENCE [LARGE SCALE GENOMIC DNA]</scope>
    <source>
        <strain evidence="2">CGMCC 1.12942</strain>
    </source>
</reference>
<name>A0ABW2RNC2_9BACL</name>
<evidence type="ECO:0000313" key="2">
    <source>
        <dbReference type="Proteomes" id="UP001596500"/>
    </source>
</evidence>
<accession>A0ABW2RNC2</accession>
<dbReference type="RefSeq" id="WP_379866067.1">
    <property type="nucleotide sequence ID" value="NZ_JBHTBW010000047.1"/>
</dbReference>
<evidence type="ECO:0000313" key="1">
    <source>
        <dbReference type="EMBL" id="MFC7442281.1"/>
    </source>
</evidence>
<sequence>MLTLLITGKPAELHPFLFDLTTQPQYHVQLQSVEQSPSPVQEAKVEARIHFAPTHRKPLHITLITDTDEQIHIHFVDGCAVKMDETFTFISGKVFDIFG</sequence>
<dbReference type="Proteomes" id="UP001596500">
    <property type="component" value="Unassembled WGS sequence"/>
</dbReference>
<organism evidence="1 2">
    <name type="scientific">Laceyella putida</name>
    <dbReference type="NCBI Taxonomy" id="110101"/>
    <lineage>
        <taxon>Bacteria</taxon>
        <taxon>Bacillati</taxon>
        <taxon>Bacillota</taxon>
        <taxon>Bacilli</taxon>
        <taxon>Bacillales</taxon>
        <taxon>Thermoactinomycetaceae</taxon>
        <taxon>Laceyella</taxon>
    </lineage>
</organism>
<keyword evidence="2" id="KW-1185">Reference proteome</keyword>
<protein>
    <submittedName>
        <fullName evidence="1">Uncharacterized protein</fullName>
    </submittedName>
</protein>
<dbReference type="EMBL" id="JBHTBW010000047">
    <property type="protein sequence ID" value="MFC7442281.1"/>
    <property type="molecule type" value="Genomic_DNA"/>
</dbReference>
<gene>
    <name evidence="1" type="ORF">ACFQNG_14435</name>
</gene>